<dbReference type="AlphaFoldDB" id="A0A9Q1K434"/>
<name>A0A9Q1K434_9CARY</name>
<evidence type="ECO:0000313" key="2">
    <source>
        <dbReference type="EMBL" id="KAJ8436267.1"/>
    </source>
</evidence>
<comment type="caution">
    <text evidence="2">The sequence shown here is derived from an EMBL/GenBank/DDBJ whole genome shotgun (WGS) entry which is preliminary data.</text>
</comment>
<proteinExistence type="predicted"/>
<gene>
    <name evidence="2" type="ORF">Cgig2_011539</name>
</gene>
<sequence>MGAVTVKGGVADFEGEKEGSDHALREDTGDNDGNVSLVGEGDVDLHSVDETGSSRRQLMGRRGYLMNGRSTNYLEQREGSGSVKRVGGEVFCIITFMRCLICVMKMWTRIASGYGCGFCADVSNRTVLSRTPYKVAWFIERYADDVQGLDEHA</sequence>
<reference evidence="2" key="1">
    <citation type="submission" date="2022-04" db="EMBL/GenBank/DDBJ databases">
        <title>Carnegiea gigantea Genome sequencing and assembly v2.</title>
        <authorList>
            <person name="Copetti D."/>
            <person name="Sanderson M.J."/>
            <person name="Burquez A."/>
            <person name="Wojciechowski M.F."/>
        </authorList>
    </citation>
    <scope>NUCLEOTIDE SEQUENCE</scope>
    <source>
        <strain evidence="2">SGP5-SGP5p</strain>
        <tissue evidence="2">Aerial part</tissue>
    </source>
</reference>
<dbReference type="EMBL" id="JAKOGI010000354">
    <property type="protein sequence ID" value="KAJ8436267.1"/>
    <property type="molecule type" value="Genomic_DNA"/>
</dbReference>
<feature type="compositionally biased region" description="Basic and acidic residues" evidence="1">
    <location>
        <begin position="14"/>
        <end position="28"/>
    </location>
</feature>
<feature type="region of interest" description="Disordered" evidence="1">
    <location>
        <begin position="1"/>
        <end position="35"/>
    </location>
</feature>
<keyword evidence="3" id="KW-1185">Reference proteome</keyword>
<organism evidence="2 3">
    <name type="scientific">Carnegiea gigantea</name>
    <dbReference type="NCBI Taxonomy" id="171969"/>
    <lineage>
        <taxon>Eukaryota</taxon>
        <taxon>Viridiplantae</taxon>
        <taxon>Streptophyta</taxon>
        <taxon>Embryophyta</taxon>
        <taxon>Tracheophyta</taxon>
        <taxon>Spermatophyta</taxon>
        <taxon>Magnoliopsida</taxon>
        <taxon>eudicotyledons</taxon>
        <taxon>Gunneridae</taxon>
        <taxon>Pentapetalae</taxon>
        <taxon>Caryophyllales</taxon>
        <taxon>Cactineae</taxon>
        <taxon>Cactaceae</taxon>
        <taxon>Cactoideae</taxon>
        <taxon>Echinocereeae</taxon>
        <taxon>Carnegiea</taxon>
    </lineage>
</organism>
<evidence type="ECO:0000256" key="1">
    <source>
        <dbReference type="SAM" id="MobiDB-lite"/>
    </source>
</evidence>
<dbReference type="Proteomes" id="UP001153076">
    <property type="component" value="Unassembled WGS sequence"/>
</dbReference>
<evidence type="ECO:0000313" key="3">
    <source>
        <dbReference type="Proteomes" id="UP001153076"/>
    </source>
</evidence>
<accession>A0A9Q1K434</accession>
<protein>
    <submittedName>
        <fullName evidence="2">Uncharacterized protein</fullName>
    </submittedName>
</protein>